<evidence type="ECO:0000256" key="8">
    <source>
        <dbReference type="ARBA" id="ARBA00023270"/>
    </source>
</evidence>
<dbReference type="EMBL" id="CP007806">
    <property type="protein sequence ID" value="AIG26779.1"/>
    <property type="molecule type" value="Genomic_DNA"/>
</dbReference>
<dbReference type="STRING" id="1042163.BRLA_c024590"/>
<name>A0A075R4P3_BRELA</name>
<dbReference type="HOGENOM" id="CLU_136002_0_0_9"/>
<dbReference type="Proteomes" id="UP000005850">
    <property type="component" value="Chromosome"/>
</dbReference>
<evidence type="ECO:0000313" key="11">
    <source>
        <dbReference type="Proteomes" id="UP000005850"/>
    </source>
</evidence>
<sequence>MYKRIMHEGKACYGKHVLVHMERCNENILSIEVVKDFIMKLVKDIDMVAFGECHCYRFGDGEEIGLSAVQLIYTSSITLHTNDLHREGYLDVFSCKDFSEEQVKQSIIDVFGPENVQYQVIIRE</sequence>
<accession>A0A075R4P3</accession>
<evidence type="ECO:0000256" key="6">
    <source>
        <dbReference type="ARBA" id="ARBA00023145"/>
    </source>
</evidence>
<evidence type="ECO:0000256" key="2">
    <source>
        <dbReference type="ARBA" id="ARBA00022793"/>
    </source>
</evidence>
<keyword evidence="2" id="KW-0210">Decarboxylase</keyword>
<dbReference type="Gene3D" id="3.60.90.10">
    <property type="entry name" value="S-adenosylmethionine decarboxylase"/>
    <property type="match status" value="1"/>
</dbReference>
<evidence type="ECO:0000256" key="9">
    <source>
        <dbReference type="ARBA" id="ARBA00023317"/>
    </source>
</evidence>
<keyword evidence="9" id="KW-0670">Pyruvate</keyword>
<proteinExistence type="predicted"/>
<comment type="cofactor">
    <cofactor evidence="1">
        <name>pyruvate</name>
        <dbReference type="ChEBI" id="CHEBI:15361"/>
    </cofactor>
</comment>
<dbReference type="GO" id="GO:0004014">
    <property type="term" value="F:adenosylmethionine decarboxylase activity"/>
    <property type="evidence" value="ECO:0007669"/>
    <property type="project" value="InterPro"/>
</dbReference>
<dbReference type="eggNOG" id="COG1586">
    <property type="taxonomic scope" value="Bacteria"/>
</dbReference>
<keyword evidence="3" id="KW-0068">Autocatalytic cleavage</keyword>
<keyword evidence="6" id="KW-0865">Zymogen</keyword>
<dbReference type="RefSeq" id="WP_003337714.1">
    <property type="nucleotide sequence ID" value="NZ_CP007806.1"/>
</dbReference>
<dbReference type="SUPFAM" id="SSF56276">
    <property type="entry name" value="S-adenosylmethionine decarboxylase"/>
    <property type="match status" value="1"/>
</dbReference>
<gene>
    <name evidence="10" type="ORF">BRLA_c024590</name>
</gene>
<dbReference type="Pfam" id="PF02675">
    <property type="entry name" value="AdoMet_dc"/>
    <property type="match status" value="1"/>
</dbReference>
<evidence type="ECO:0000256" key="7">
    <source>
        <dbReference type="ARBA" id="ARBA00023239"/>
    </source>
</evidence>
<reference evidence="10 11" key="1">
    <citation type="journal article" date="2011" name="J. Bacteriol.">
        <title>Genome sequence of Brevibacillus laterosporus LMG 15441, a pathogen of invertebrates.</title>
        <authorList>
            <person name="Djukic M."/>
            <person name="Poehlein A."/>
            <person name="Thurmer A."/>
            <person name="Daniel R."/>
        </authorList>
    </citation>
    <scope>NUCLEOTIDE SEQUENCE [LARGE SCALE GENOMIC DNA]</scope>
    <source>
        <strain evidence="10 11">LMG 15441</strain>
    </source>
</reference>
<evidence type="ECO:0000256" key="5">
    <source>
        <dbReference type="ARBA" id="ARBA00023115"/>
    </source>
</evidence>
<evidence type="ECO:0000256" key="1">
    <source>
        <dbReference type="ARBA" id="ARBA00001928"/>
    </source>
</evidence>
<keyword evidence="11" id="KW-1185">Reference proteome</keyword>
<evidence type="ECO:0000313" key="10">
    <source>
        <dbReference type="EMBL" id="AIG26779.1"/>
    </source>
</evidence>
<dbReference type="KEGG" id="blr:BRLA_c024590"/>
<dbReference type="InterPro" id="IPR003826">
    <property type="entry name" value="AdoMetDC_fam_prok"/>
</dbReference>
<keyword evidence="7" id="KW-0456">Lyase</keyword>
<keyword evidence="4" id="KW-0745">Spermidine biosynthesis</keyword>
<dbReference type="GO" id="GO:0008295">
    <property type="term" value="P:spermidine biosynthetic process"/>
    <property type="evidence" value="ECO:0007669"/>
    <property type="project" value="UniProtKB-KW"/>
</dbReference>
<keyword evidence="8" id="KW-0704">Schiff base</keyword>
<evidence type="ECO:0000256" key="4">
    <source>
        <dbReference type="ARBA" id="ARBA00023066"/>
    </source>
</evidence>
<dbReference type="InterPro" id="IPR016067">
    <property type="entry name" value="S-AdoMet_deCO2ase_core"/>
</dbReference>
<evidence type="ECO:0000256" key="3">
    <source>
        <dbReference type="ARBA" id="ARBA00022813"/>
    </source>
</evidence>
<keyword evidence="5" id="KW-0620">Polyamine biosynthesis</keyword>
<organism evidence="10 11">
    <name type="scientific">Brevibacillus laterosporus LMG 15441</name>
    <dbReference type="NCBI Taxonomy" id="1042163"/>
    <lineage>
        <taxon>Bacteria</taxon>
        <taxon>Bacillati</taxon>
        <taxon>Bacillota</taxon>
        <taxon>Bacilli</taxon>
        <taxon>Bacillales</taxon>
        <taxon>Paenibacillaceae</taxon>
        <taxon>Brevibacillus</taxon>
    </lineage>
</organism>
<protein>
    <submittedName>
        <fullName evidence="10">S-adenosylmethionine decarboxylase</fullName>
    </submittedName>
</protein>
<dbReference type="AlphaFoldDB" id="A0A075R4P3"/>